<dbReference type="Proteomes" id="UP000199586">
    <property type="component" value="Unassembled WGS sequence"/>
</dbReference>
<dbReference type="PANTHER" id="PTHR43701">
    <property type="entry name" value="MEMBRANE TRANSPORTER PROTEIN MJ0441-RELATED"/>
    <property type="match status" value="1"/>
</dbReference>
<dbReference type="Pfam" id="PF01925">
    <property type="entry name" value="TauE"/>
    <property type="match status" value="1"/>
</dbReference>
<keyword evidence="4 5" id="KW-0472">Membrane</keyword>
<dbReference type="OrthoDB" id="45564at2"/>
<feature type="transmembrane region" description="Helical" evidence="5">
    <location>
        <begin position="179"/>
        <end position="197"/>
    </location>
</feature>
<evidence type="ECO:0000313" key="7">
    <source>
        <dbReference type="Proteomes" id="UP000199586"/>
    </source>
</evidence>
<comment type="similarity">
    <text evidence="5">Belongs to the 4-toluene sulfonate uptake permease (TSUP) (TC 2.A.102) family.</text>
</comment>
<dbReference type="STRING" id="634430.SAMN04488241_102194"/>
<accession>A0A1I5QPF5</accession>
<reference evidence="7" key="1">
    <citation type="submission" date="2016-10" db="EMBL/GenBank/DDBJ databases">
        <authorList>
            <person name="Varghese N."/>
            <person name="Submissions S."/>
        </authorList>
    </citation>
    <scope>NUCLEOTIDE SEQUENCE [LARGE SCALE GENOMIC DNA]</scope>
    <source>
        <strain evidence="7">CGMCC 1.9113</strain>
    </source>
</reference>
<gene>
    <name evidence="6" type="ORF">SAMN04488241_102194</name>
</gene>
<dbReference type="InterPro" id="IPR002781">
    <property type="entry name" value="TM_pro_TauE-like"/>
</dbReference>
<dbReference type="EMBL" id="FOXP01000002">
    <property type="protein sequence ID" value="SFP48123.1"/>
    <property type="molecule type" value="Genomic_DNA"/>
</dbReference>
<keyword evidence="5" id="KW-1003">Cell membrane</keyword>
<keyword evidence="7" id="KW-1185">Reference proteome</keyword>
<evidence type="ECO:0000256" key="2">
    <source>
        <dbReference type="ARBA" id="ARBA00022692"/>
    </source>
</evidence>
<comment type="subcellular location">
    <subcellularLocation>
        <location evidence="5">Cell membrane</location>
        <topology evidence="5">Multi-pass membrane protein</topology>
    </subcellularLocation>
    <subcellularLocation>
        <location evidence="1">Membrane</location>
        <topology evidence="1">Multi-pass membrane protein</topology>
    </subcellularLocation>
</comment>
<proteinExistence type="inferred from homology"/>
<dbReference type="PANTHER" id="PTHR43701:SF12">
    <property type="entry name" value="MEMBRANE TRANSPORTER PROTEIN YTNM-RELATED"/>
    <property type="match status" value="1"/>
</dbReference>
<dbReference type="AlphaFoldDB" id="A0A1I5QPF5"/>
<evidence type="ECO:0000256" key="5">
    <source>
        <dbReference type="RuleBase" id="RU363041"/>
    </source>
</evidence>
<keyword evidence="2 5" id="KW-0812">Transmembrane</keyword>
<dbReference type="InterPro" id="IPR051598">
    <property type="entry name" value="TSUP/Inactive_protease-like"/>
</dbReference>
<evidence type="ECO:0000256" key="1">
    <source>
        <dbReference type="ARBA" id="ARBA00004141"/>
    </source>
</evidence>
<evidence type="ECO:0000313" key="6">
    <source>
        <dbReference type="EMBL" id="SFP48123.1"/>
    </source>
</evidence>
<evidence type="ECO:0000256" key="3">
    <source>
        <dbReference type="ARBA" id="ARBA00022989"/>
    </source>
</evidence>
<keyword evidence="3 5" id="KW-1133">Transmembrane helix</keyword>
<sequence length="252" mass="26171">MFSIEFADILPFMLIGFGAQVVDGALGMAFGVISNTALLWVGVPPAAASAGVHTVETFTTAVSGISHVAHRNVNWRLFLRLMIPGVIGGVLGAYVLSNIDAGVAKPFILAYLSAIGVYLLFRGLRAMPRAKEPRVVEPLGLAGGFLDAAGGGGWGPVVTSNLLIQGATPRTTIGTVNTAEFFLTATISATFLTQLGWAAFTHATVGLLIGGVLAAPFGAMLAKRVPARTLMILVGTILTITSLFGLWRALHG</sequence>
<feature type="transmembrane region" description="Helical" evidence="5">
    <location>
        <begin position="12"/>
        <end position="34"/>
    </location>
</feature>
<feature type="transmembrane region" description="Helical" evidence="5">
    <location>
        <begin position="77"/>
        <end position="97"/>
    </location>
</feature>
<name>A0A1I5QPF5_9SPHN</name>
<protein>
    <recommendedName>
        <fullName evidence="5">Probable membrane transporter protein</fullName>
    </recommendedName>
</protein>
<dbReference type="GO" id="GO:0005886">
    <property type="term" value="C:plasma membrane"/>
    <property type="evidence" value="ECO:0007669"/>
    <property type="project" value="UniProtKB-SubCell"/>
</dbReference>
<dbReference type="RefSeq" id="WP_093331270.1">
    <property type="nucleotide sequence ID" value="NZ_FOXP01000002.1"/>
</dbReference>
<feature type="transmembrane region" description="Helical" evidence="5">
    <location>
        <begin position="229"/>
        <end position="250"/>
    </location>
</feature>
<evidence type="ECO:0000256" key="4">
    <source>
        <dbReference type="ARBA" id="ARBA00023136"/>
    </source>
</evidence>
<feature type="transmembrane region" description="Helical" evidence="5">
    <location>
        <begin position="103"/>
        <end position="121"/>
    </location>
</feature>
<feature type="transmembrane region" description="Helical" evidence="5">
    <location>
        <begin position="203"/>
        <end position="222"/>
    </location>
</feature>
<organism evidence="6 7">
    <name type="scientific">Sphingomonas rubra</name>
    <dbReference type="NCBI Taxonomy" id="634430"/>
    <lineage>
        <taxon>Bacteria</taxon>
        <taxon>Pseudomonadati</taxon>
        <taxon>Pseudomonadota</taxon>
        <taxon>Alphaproteobacteria</taxon>
        <taxon>Sphingomonadales</taxon>
        <taxon>Sphingomonadaceae</taxon>
        <taxon>Sphingomonas</taxon>
    </lineage>
</organism>